<organism evidence="2">
    <name type="scientific">Selaginella moellendorffii</name>
    <name type="common">Spikemoss</name>
    <dbReference type="NCBI Taxonomy" id="88036"/>
    <lineage>
        <taxon>Eukaryota</taxon>
        <taxon>Viridiplantae</taxon>
        <taxon>Streptophyta</taxon>
        <taxon>Embryophyta</taxon>
        <taxon>Tracheophyta</taxon>
        <taxon>Lycopodiopsida</taxon>
        <taxon>Selaginellales</taxon>
        <taxon>Selaginellaceae</taxon>
        <taxon>Selaginella</taxon>
    </lineage>
</organism>
<dbReference type="STRING" id="88036.D8T2C8"/>
<accession>D8T2C8</accession>
<keyword evidence="2" id="KW-1185">Reference proteome</keyword>
<sequence length="270" mass="30044">MAPPCAGSWIEFPKLSIAKNKLMTSLATRLDRELGSLLNSTLTPPEVRSFQSQDGVSQGSVVLRSGKQGSKIRFLLGSWLHSSLPFGPLNITTLQTILEPEIDSPHLLVELIQTGYKSLVLCVDNMPRKDLVMDPEYLKRFYEDSKLDELRAKLVKLPQCEYYVSPSLFVRVMASPTALLLKFAAEGEEELDGVVEESITPCVEEAVSIWLHGFTELGRTLTSEAQISSLRERDDMMRKNSVEVDLGANMPRLFGQETTDRVIAAVIKGE</sequence>
<evidence type="ECO:0000313" key="1">
    <source>
        <dbReference type="EMBL" id="EFJ09240.1"/>
    </source>
</evidence>
<dbReference type="AlphaFoldDB" id="D8T2C8"/>
<reference evidence="1 2" key="1">
    <citation type="journal article" date="2011" name="Science">
        <title>The Selaginella genome identifies genetic changes associated with the evolution of vascular plants.</title>
        <authorList>
            <person name="Banks J.A."/>
            <person name="Nishiyama T."/>
            <person name="Hasebe M."/>
            <person name="Bowman J.L."/>
            <person name="Gribskov M."/>
            <person name="dePamphilis C."/>
            <person name="Albert V.A."/>
            <person name="Aono N."/>
            <person name="Aoyama T."/>
            <person name="Ambrose B.A."/>
            <person name="Ashton N.W."/>
            <person name="Axtell M.J."/>
            <person name="Barker E."/>
            <person name="Barker M.S."/>
            <person name="Bennetzen J.L."/>
            <person name="Bonawitz N.D."/>
            <person name="Chapple C."/>
            <person name="Cheng C."/>
            <person name="Correa L.G."/>
            <person name="Dacre M."/>
            <person name="DeBarry J."/>
            <person name="Dreyer I."/>
            <person name="Elias M."/>
            <person name="Engstrom E.M."/>
            <person name="Estelle M."/>
            <person name="Feng L."/>
            <person name="Finet C."/>
            <person name="Floyd S.K."/>
            <person name="Frommer W.B."/>
            <person name="Fujita T."/>
            <person name="Gramzow L."/>
            <person name="Gutensohn M."/>
            <person name="Harholt J."/>
            <person name="Hattori M."/>
            <person name="Heyl A."/>
            <person name="Hirai T."/>
            <person name="Hiwatashi Y."/>
            <person name="Ishikawa M."/>
            <person name="Iwata M."/>
            <person name="Karol K.G."/>
            <person name="Koehler B."/>
            <person name="Kolukisaoglu U."/>
            <person name="Kubo M."/>
            <person name="Kurata T."/>
            <person name="Lalonde S."/>
            <person name="Li K."/>
            <person name="Li Y."/>
            <person name="Litt A."/>
            <person name="Lyons E."/>
            <person name="Manning G."/>
            <person name="Maruyama T."/>
            <person name="Michael T.P."/>
            <person name="Mikami K."/>
            <person name="Miyazaki S."/>
            <person name="Morinaga S."/>
            <person name="Murata T."/>
            <person name="Mueller-Roeber B."/>
            <person name="Nelson D.R."/>
            <person name="Obara M."/>
            <person name="Oguri Y."/>
            <person name="Olmstead R.G."/>
            <person name="Onodera N."/>
            <person name="Petersen B.L."/>
            <person name="Pils B."/>
            <person name="Prigge M."/>
            <person name="Rensing S.A."/>
            <person name="Riano-Pachon D.M."/>
            <person name="Roberts A.W."/>
            <person name="Sato Y."/>
            <person name="Scheller H.V."/>
            <person name="Schulz B."/>
            <person name="Schulz C."/>
            <person name="Shakirov E.V."/>
            <person name="Shibagaki N."/>
            <person name="Shinohara N."/>
            <person name="Shippen D.E."/>
            <person name="Soerensen I."/>
            <person name="Sotooka R."/>
            <person name="Sugimoto N."/>
            <person name="Sugita M."/>
            <person name="Sumikawa N."/>
            <person name="Tanurdzic M."/>
            <person name="Theissen G."/>
            <person name="Ulvskov P."/>
            <person name="Wakazuki S."/>
            <person name="Weng J.K."/>
            <person name="Willats W.W."/>
            <person name="Wipf D."/>
            <person name="Wolf P.G."/>
            <person name="Yang L."/>
            <person name="Zimmer A.D."/>
            <person name="Zhu Q."/>
            <person name="Mitros T."/>
            <person name="Hellsten U."/>
            <person name="Loque D."/>
            <person name="Otillar R."/>
            <person name="Salamov A."/>
            <person name="Schmutz J."/>
            <person name="Shapiro H."/>
            <person name="Lindquist E."/>
            <person name="Lucas S."/>
            <person name="Rokhsar D."/>
            <person name="Grigoriev I.V."/>
        </authorList>
    </citation>
    <scope>NUCLEOTIDE SEQUENCE [LARGE SCALE GENOMIC DNA]</scope>
</reference>
<protein>
    <recommendedName>
        <fullName evidence="3">Red chlorophyll catabolite reductase</fullName>
    </recommendedName>
</protein>
<dbReference type="GO" id="GO:0015996">
    <property type="term" value="P:chlorophyll catabolic process"/>
    <property type="evidence" value="ECO:0000318"/>
    <property type="project" value="GO_Central"/>
</dbReference>
<dbReference type="PANTHER" id="PTHR34685:SF2">
    <property type="entry name" value="RED CHLOROPHYLL CATABOLITE REDUCTASE, CHLOROPLASTIC"/>
    <property type="match status" value="1"/>
</dbReference>
<evidence type="ECO:0008006" key="3">
    <source>
        <dbReference type="Google" id="ProtNLM"/>
    </source>
</evidence>
<dbReference type="GO" id="GO:0051743">
    <property type="term" value="F:red chlorophyll catabolite reductase activity"/>
    <property type="evidence" value="ECO:0000318"/>
    <property type="project" value="GO_Central"/>
</dbReference>
<dbReference type="FunCoup" id="D8T2C8">
    <property type="interactions" value="1662"/>
</dbReference>
<dbReference type="PANTHER" id="PTHR34685">
    <property type="entry name" value="RED CHLOROPHYLL CATABOLITE REDUCTASE, CHLOROPLASTIC"/>
    <property type="match status" value="1"/>
</dbReference>
<dbReference type="OrthoDB" id="26525at2759"/>
<dbReference type="HOGENOM" id="CLU_073200_0_0_1"/>
<dbReference type="GO" id="GO:0009507">
    <property type="term" value="C:chloroplast"/>
    <property type="evidence" value="ECO:0000318"/>
    <property type="project" value="GO_Central"/>
</dbReference>
<dbReference type="InterPro" id="IPR009439">
    <property type="entry name" value="RCC_reductase"/>
</dbReference>
<dbReference type="OMA" id="FMFEFIQ"/>
<dbReference type="EMBL" id="GL377665">
    <property type="protein sequence ID" value="EFJ09240.1"/>
    <property type="molecule type" value="Genomic_DNA"/>
</dbReference>
<dbReference type="Proteomes" id="UP000001514">
    <property type="component" value="Unassembled WGS sequence"/>
</dbReference>
<dbReference type="eggNOG" id="ENOG502QSTY">
    <property type="taxonomic scope" value="Eukaryota"/>
</dbReference>
<dbReference type="InParanoid" id="D8T2C8"/>
<gene>
    <name evidence="1" type="ORF">SELMODRAFT_269565</name>
</gene>
<dbReference type="Gramene" id="EFJ09240">
    <property type="protein sequence ID" value="EFJ09240"/>
    <property type="gene ID" value="SELMODRAFT_269565"/>
</dbReference>
<proteinExistence type="predicted"/>
<dbReference type="Gene3D" id="3.40.1500.20">
    <property type="match status" value="1"/>
</dbReference>
<dbReference type="Pfam" id="PF06405">
    <property type="entry name" value="RCC_reductase"/>
    <property type="match status" value="1"/>
</dbReference>
<evidence type="ECO:0000313" key="2">
    <source>
        <dbReference type="Proteomes" id="UP000001514"/>
    </source>
</evidence>
<dbReference type="KEGG" id="smo:SELMODRAFT_269565"/>
<name>D8T2C8_SELML</name>